<sequence>MAERFTKGPWTVTGNGKKVKPMPRDQYFNPIVEVYPALLWSAEKGNWGKENSDETKANARLIAAAPDLYEALQEVLEVINAIRPTRSLVAATLKGRAALSKAHPTQGDE</sequence>
<evidence type="ECO:0000313" key="1">
    <source>
        <dbReference type="EMBL" id="AVX04200.1"/>
    </source>
</evidence>
<dbReference type="Proteomes" id="UP000258927">
    <property type="component" value="Chromosome"/>
</dbReference>
<dbReference type="AlphaFoldDB" id="A0A2R4MDW8"/>
<dbReference type="EMBL" id="CP021330">
    <property type="protein sequence ID" value="AVX04200.1"/>
    <property type="molecule type" value="Genomic_DNA"/>
</dbReference>
<keyword evidence="2" id="KW-1185">Reference proteome</keyword>
<evidence type="ECO:0000313" key="2">
    <source>
        <dbReference type="Proteomes" id="UP000258927"/>
    </source>
</evidence>
<protein>
    <submittedName>
        <fullName evidence="1">Uncharacterized protein</fullName>
    </submittedName>
</protein>
<dbReference type="KEGG" id="mmyr:MXMO3_01674"/>
<gene>
    <name evidence="1" type="ORF">MXMO3_01674</name>
</gene>
<name>A0A2R4MDW8_9HYPH</name>
<organism evidence="1 2">
    <name type="scientific">Maritalea myrionectae</name>
    <dbReference type="NCBI Taxonomy" id="454601"/>
    <lineage>
        <taxon>Bacteria</taxon>
        <taxon>Pseudomonadati</taxon>
        <taxon>Pseudomonadota</taxon>
        <taxon>Alphaproteobacteria</taxon>
        <taxon>Hyphomicrobiales</taxon>
        <taxon>Devosiaceae</taxon>
        <taxon>Maritalea</taxon>
    </lineage>
</organism>
<proteinExistence type="predicted"/>
<reference evidence="1 2" key="1">
    <citation type="submission" date="2017-05" db="EMBL/GenBank/DDBJ databases">
        <title>Genome Analysis of Maritalea myrionectae HL2708#5.</title>
        <authorList>
            <consortium name="Cotde Inc.-PKNU"/>
            <person name="Jang D."/>
            <person name="Oh H.-M."/>
        </authorList>
    </citation>
    <scope>NUCLEOTIDE SEQUENCE [LARGE SCALE GENOMIC DNA]</scope>
    <source>
        <strain evidence="1 2">HL2708#5</strain>
    </source>
</reference>
<accession>A0A2R4MDW8</accession>